<gene>
    <name evidence="1" type="ORF">Syn7803US80_15</name>
</gene>
<sequence>MVAAEILQMAAAVMFTAAPAVIEQAALAFKVTAPAPTLAAKAPAATVNSAPPAAQLTKNGPTVLIENLGIGSNETAGVRT</sequence>
<accession>A0A0E3HWM6</accession>
<dbReference type="EMBL" id="KJ019124">
    <property type="protein sequence ID" value="AIX37141.1"/>
    <property type="molecule type" value="Genomic_DNA"/>
</dbReference>
<name>A0A0E3HWM6_9CAUD</name>
<evidence type="ECO:0000313" key="1">
    <source>
        <dbReference type="EMBL" id="AIX37141.1"/>
    </source>
</evidence>
<protein>
    <submittedName>
        <fullName evidence="1">Uncharacterized protein</fullName>
    </submittedName>
</protein>
<proteinExistence type="predicted"/>
<evidence type="ECO:0000313" key="2">
    <source>
        <dbReference type="Proteomes" id="UP000185343"/>
    </source>
</evidence>
<organism evidence="1 2">
    <name type="scientific">Synechococcus phage ACG-2014d</name>
    <dbReference type="NCBI Taxonomy" id="1493509"/>
    <lineage>
        <taxon>Viruses</taxon>
        <taxon>Duplodnaviria</taxon>
        <taxon>Heunggongvirae</taxon>
        <taxon>Uroviricota</taxon>
        <taxon>Caudoviricetes</taxon>
        <taxon>Pantevenvirales</taxon>
        <taxon>Kyanoviridae</taxon>
        <taxon>Lowelvirus</taxon>
        <taxon>Lowelvirus tuscon4d</taxon>
    </lineage>
</organism>
<reference evidence="1 2" key="1">
    <citation type="submission" date="2013-12" db="EMBL/GenBank/DDBJ databases">
        <title>Ecological redundancy of diverse viral populations within a natural community.</title>
        <authorList>
            <person name="Gregory A.C."/>
            <person name="LaButti K."/>
            <person name="Copeland A."/>
            <person name="Woyke T."/>
            <person name="Sullivan M.B."/>
        </authorList>
    </citation>
    <scope>NUCLEOTIDE SEQUENCE [LARGE SCALE GENOMIC DNA]</scope>
    <source>
        <strain evidence="1">Syn7803US80</strain>
    </source>
</reference>
<dbReference type="Proteomes" id="UP000185343">
    <property type="component" value="Segment"/>
</dbReference>